<dbReference type="AlphaFoldDB" id="A0A1F5E943"/>
<evidence type="ECO:0008006" key="3">
    <source>
        <dbReference type="Google" id="ProtNLM"/>
    </source>
</evidence>
<reference evidence="1 2" key="1">
    <citation type="journal article" date="2016" name="Nat. Commun.">
        <title>Thousands of microbial genomes shed light on interconnected biogeochemical processes in an aquifer system.</title>
        <authorList>
            <person name="Anantharaman K."/>
            <person name="Brown C.T."/>
            <person name="Hug L.A."/>
            <person name="Sharon I."/>
            <person name="Castelle C.J."/>
            <person name="Probst A.J."/>
            <person name="Thomas B.C."/>
            <person name="Singh A."/>
            <person name="Wilkins M.J."/>
            <person name="Karaoz U."/>
            <person name="Brodie E.L."/>
            <person name="Williams K.H."/>
            <person name="Hubbard S.S."/>
            <person name="Banfield J.F."/>
        </authorList>
    </citation>
    <scope>NUCLEOTIDE SEQUENCE [LARGE SCALE GENOMIC DNA]</scope>
</reference>
<proteinExistence type="predicted"/>
<sequence length="80" mass="8789">MDIGAGNALEGVRFRNWKGLDESQIYKIAGMVRQVLSGSIRLAGMDICEIDPRRAGLTYPSGTDQTYKIAANLIKKIAFN</sequence>
<evidence type="ECO:0000313" key="2">
    <source>
        <dbReference type="Proteomes" id="UP000178583"/>
    </source>
</evidence>
<name>A0A1F5E943_9BACT</name>
<dbReference type="Proteomes" id="UP000178583">
    <property type="component" value="Unassembled WGS sequence"/>
</dbReference>
<dbReference type="EMBL" id="MEZY01000029">
    <property type="protein sequence ID" value="OGD63871.1"/>
    <property type="molecule type" value="Genomic_DNA"/>
</dbReference>
<comment type="caution">
    <text evidence="1">The sequence shown here is derived from an EMBL/GenBank/DDBJ whole genome shotgun (WGS) entry which is preliminary data.</text>
</comment>
<accession>A0A1F5E943</accession>
<gene>
    <name evidence="1" type="ORF">A2215_00820</name>
</gene>
<organism evidence="1 2">
    <name type="scientific">Candidatus Berkelbacteria bacterium RIFOXYA2_FULL_43_10</name>
    <dbReference type="NCBI Taxonomy" id="1797472"/>
    <lineage>
        <taxon>Bacteria</taxon>
        <taxon>Candidatus Berkelbacteria</taxon>
    </lineage>
</organism>
<evidence type="ECO:0000313" key="1">
    <source>
        <dbReference type="EMBL" id="OGD63871.1"/>
    </source>
</evidence>
<dbReference type="Gene3D" id="3.40.800.10">
    <property type="entry name" value="Ureohydrolase domain"/>
    <property type="match status" value="1"/>
</dbReference>
<protein>
    <recommendedName>
        <fullName evidence="3">Agmatinase</fullName>
    </recommendedName>
</protein>
<dbReference type="STRING" id="1797472.A2215_00820"/>